<proteinExistence type="inferred from homology"/>
<dbReference type="EMBL" id="VIIS01000219">
    <property type="protein sequence ID" value="KAF0311735.1"/>
    <property type="molecule type" value="Genomic_DNA"/>
</dbReference>
<evidence type="ECO:0000256" key="11">
    <source>
        <dbReference type="RuleBase" id="RU363115"/>
    </source>
</evidence>
<comment type="function">
    <text evidence="11">Cysteine protease that plays a key role in autophagy by mediating both proteolytic activation and delipidation of ATG8 family proteins.</text>
</comment>
<dbReference type="InterPro" id="IPR038765">
    <property type="entry name" value="Papain-like_cys_pep_sf"/>
</dbReference>
<feature type="domain" description="Peptidase C54 catalytic" evidence="13">
    <location>
        <begin position="256"/>
        <end position="299"/>
    </location>
</feature>
<evidence type="ECO:0000256" key="1">
    <source>
        <dbReference type="ARBA" id="ARBA00004496"/>
    </source>
</evidence>
<dbReference type="GO" id="GO:0000423">
    <property type="term" value="P:mitophagy"/>
    <property type="evidence" value="ECO:0007669"/>
    <property type="project" value="TreeGrafter"/>
</dbReference>
<dbReference type="GO" id="GO:0000045">
    <property type="term" value="P:autophagosome assembly"/>
    <property type="evidence" value="ECO:0007669"/>
    <property type="project" value="TreeGrafter"/>
</dbReference>
<organism evidence="14 15">
    <name type="scientific">Amphibalanus amphitrite</name>
    <name type="common">Striped barnacle</name>
    <name type="synonym">Balanus amphitrite</name>
    <dbReference type="NCBI Taxonomy" id="1232801"/>
    <lineage>
        <taxon>Eukaryota</taxon>
        <taxon>Metazoa</taxon>
        <taxon>Ecdysozoa</taxon>
        <taxon>Arthropoda</taxon>
        <taxon>Crustacea</taxon>
        <taxon>Multicrustacea</taxon>
        <taxon>Cirripedia</taxon>
        <taxon>Thoracica</taxon>
        <taxon>Thoracicalcarea</taxon>
        <taxon>Balanomorpha</taxon>
        <taxon>Balanoidea</taxon>
        <taxon>Balanidae</taxon>
        <taxon>Amphibalaninae</taxon>
        <taxon>Amphibalanus</taxon>
    </lineage>
</organism>
<dbReference type="AlphaFoldDB" id="A0A6A4WXW4"/>
<evidence type="ECO:0000256" key="5">
    <source>
        <dbReference type="ARBA" id="ARBA00022670"/>
    </source>
</evidence>
<gene>
    <name evidence="14" type="primary">atg4b_1</name>
    <name evidence="14" type="ORF">FJT64_017494</name>
</gene>
<evidence type="ECO:0000256" key="10">
    <source>
        <dbReference type="ARBA" id="ARBA00029362"/>
    </source>
</evidence>
<dbReference type="GO" id="GO:0015031">
    <property type="term" value="P:protein transport"/>
    <property type="evidence" value="ECO:0007669"/>
    <property type="project" value="UniProtKB-KW"/>
</dbReference>
<evidence type="ECO:0000256" key="6">
    <source>
        <dbReference type="ARBA" id="ARBA00022801"/>
    </source>
</evidence>
<evidence type="ECO:0000256" key="12">
    <source>
        <dbReference type="SAM" id="MobiDB-lite"/>
    </source>
</evidence>
<sequence length="363" mass="40616">MRRLRQRLSRLRRRMLFEDLLVTEGCVGGAYGFPQTEDPVWLLGVKYCPLRQRQALEDDFRSRIWMTYRRGFPSIGAPDGPTSDRGWGCMLRCGQMVLAEALIRATAGRNWRWTPNERSDAYLRTVAQFADVEQAPFSIHQIALTGERTAHKPIGTWFGPNTVGQALRHVAAARAARVTDRTWPVPVLHVAMDSCVVKSDVRAVCGDWHQPLVLLVPLRLGLTELNPVYASGVKACFTIPHCVGIIAVSVGRKCTESEREADQTYHCAQPCFMRISSLDPSLAVAFYCGSEQQFESLCEHIQRILIDTEKYPLFELRDSQLDWQSAAVDFLGAAAAPWDAEPAGDDSRAADDDSDSEDDFVVL</sequence>
<keyword evidence="5 11" id="KW-0645">Protease</keyword>
<name>A0A6A4WXW4_AMPAM</name>
<comment type="subcellular location">
    <subcellularLocation>
        <location evidence="1 11">Cytoplasm</location>
    </subcellularLocation>
</comment>
<dbReference type="InterPro" id="IPR046792">
    <property type="entry name" value="Peptidase_C54_cat"/>
</dbReference>
<keyword evidence="8 11" id="KW-0653">Protein transport</keyword>
<keyword evidence="6 11" id="KW-0378">Hydrolase</keyword>
<evidence type="ECO:0000256" key="3">
    <source>
        <dbReference type="ARBA" id="ARBA00022448"/>
    </source>
</evidence>
<evidence type="ECO:0000256" key="8">
    <source>
        <dbReference type="ARBA" id="ARBA00022927"/>
    </source>
</evidence>
<keyword evidence="9 11" id="KW-0072">Autophagy</keyword>
<comment type="catalytic activity">
    <reaction evidence="10">
        <text>[protein]-C-terminal L-amino acid-glycyl-phosphatidylethanolamide + H2O = [protein]-C-terminal L-amino acid-glycine + a 1,2-diacyl-sn-glycero-3-phosphoethanolamine</text>
        <dbReference type="Rhea" id="RHEA:67548"/>
        <dbReference type="Rhea" id="RHEA-COMP:17323"/>
        <dbReference type="Rhea" id="RHEA-COMP:17324"/>
        <dbReference type="ChEBI" id="CHEBI:15377"/>
        <dbReference type="ChEBI" id="CHEBI:64612"/>
        <dbReference type="ChEBI" id="CHEBI:172940"/>
        <dbReference type="ChEBI" id="CHEBI:172941"/>
    </reaction>
    <physiologicalReaction direction="left-to-right" evidence="10">
        <dbReference type="Rhea" id="RHEA:67549"/>
    </physiologicalReaction>
</comment>
<keyword evidence="4 11" id="KW-0963">Cytoplasm</keyword>
<keyword evidence="7" id="KW-0788">Thiol protease</keyword>
<dbReference type="GO" id="GO:0004197">
    <property type="term" value="F:cysteine-type endopeptidase activity"/>
    <property type="evidence" value="ECO:0007669"/>
    <property type="project" value="TreeGrafter"/>
</dbReference>
<dbReference type="GO" id="GO:0034727">
    <property type="term" value="P:piecemeal microautophagy of the nucleus"/>
    <property type="evidence" value="ECO:0007669"/>
    <property type="project" value="TreeGrafter"/>
</dbReference>
<dbReference type="SUPFAM" id="SSF54001">
    <property type="entry name" value="Cysteine proteinases"/>
    <property type="match status" value="1"/>
</dbReference>
<dbReference type="EC" id="3.4.22.-" evidence="11"/>
<feature type="region of interest" description="Disordered" evidence="12">
    <location>
        <begin position="337"/>
        <end position="363"/>
    </location>
</feature>
<evidence type="ECO:0000313" key="14">
    <source>
        <dbReference type="EMBL" id="KAF0311735.1"/>
    </source>
</evidence>
<dbReference type="Proteomes" id="UP000440578">
    <property type="component" value="Unassembled WGS sequence"/>
</dbReference>
<feature type="compositionally biased region" description="Acidic residues" evidence="12">
    <location>
        <begin position="352"/>
        <end position="363"/>
    </location>
</feature>
<evidence type="ECO:0000259" key="13">
    <source>
        <dbReference type="Pfam" id="PF03416"/>
    </source>
</evidence>
<keyword evidence="3" id="KW-0813">Transport</keyword>
<keyword evidence="15" id="KW-1185">Reference proteome</keyword>
<dbReference type="PANTHER" id="PTHR22624:SF49">
    <property type="entry name" value="CYSTEINE PROTEASE"/>
    <property type="match status" value="1"/>
</dbReference>
<comment type="caution">
    <text evidence="14">The sequence shown here is derived from an EMBL/GenBank/DDBJ whole genome shotgun (WGS) entry which is preliminary data.</text>
</comment>
<dbReference type="GO" id="GO:0035973">
    <property type="term" value="P:aggrephagy"/>
    <property type="evidence" value="ECO:0007669"/>
    <property type="project" value="TreeGrafter"/>
</dbReference>
<evidence type="ECO:0000256" key="9">
    <source>
        <dbReference type="ARBA" id="ARBA00023006"/>
    </source>
</evidence>
<evidence type="ECO:0000256" key="2">
    <source>
        <dbReference type="ARBA" id="ARBA00010958"/>
    </source>
</evidence>
<reference evidence="14 15" key="1">
    <citation type="submission" date="2019-07" db="EMBL/GenBank/DDBJ databases">
        <title>Draft genome assembly of a fouling barnacle, Amphibalanus amphitrite (Darwin, 1854): The first reference genome for Thecostraca.</title>
        <authorList>
            <person name="Kim W."/>
        </authorList>
    </citation>
    <scope>NUCLEOTIDE SEQUENCE [LARGE SCALE GENOMIC DNA]</scope>
    <source>
        <strain evidence="14">SNU_AA5</strain>
        <tissue evidence="14">Soma without cirri and trophi</tissue>
    </source>
</reference>
<dbReference type="OrthoDB" id="2960936at2759"/>
<dbReference type="Pfam" id="PF03416">
    <property type="entry name" value="Peptidase_C54"/>
    <property type="match status" value="2"/>
</dbReference>
<protein>
    <recommendedName>
        <fullName evidence="11">Cysteine protease</fullName>
        <ecNumber evidence="11">3.4.22.-</ecNumber>
    </recommendedName>
</protein>
<dbReference type="GO" id="GO:0005737">
    <property type="term" value="C:cytoplasm"/>
    <property type="evidence" value="ECO:0007669"/>
    <property type="project" value="UniProtKB-SubCell"/>
</dbReference>
<accession>A0A6A4WXW4</accession>
<comment type="similarity">
    <text evidence="2 11">Belongs to the peptidase C54 family.</text>
</comment>
<evidence type="ECO:0000256" key="4">
    <source>
        <dbReference type="ARBA" id="ARBA00022490"/>
    </source>
</evidence>
<evidence type="ECO:0000256" key="7">
    <source>
        <dbReference type="ARBA" id="ARBA00022807"/>
    </source>
</evidence>
<dbReference type="GO" id="GO:0016485">
    <property type="term" value="P:protein processing"/>
    <property type="evidence" value="ECO:0007669"/>
    <property type="project" value="TreeGrafter"/>
</dbReference>
<dbReference type="GO" id="GO:0019786">
    <property type="term" value="F:protein-phosphatidylethanolamide deconjugating activity"/>
    <property type="evidence" value="ECO:0007669"/>
    <property type="project" value="InterPro"/>
</dbReference>
<evidence type="ECO:0000313" key="15">
    <source>
        <dbReference type="Proteomes" id="UP000440578"/>
    </source>
</evidence>
<dbReference type="PANTHER" id="PTHR22624">
    <property type="entry name" value="CYSTEINE PROTEASE ATG4"/>
    <property type="match status" value="1"/>
</dbReference>
<dbReference type="InterPro" id="IPR005078">
    <property type="entry name" value="Peptidase_C54"/>
</dbReference>
<feature type="domain" description="Peptidase C54 catalytic" evidence="13">
    <location>
        <begin position="54"/>
        <end position="246"/>
    </location>
</feature>